<dbReference type="GO" id="GO:0006508">
    <property type="term" value="P:proteolysis"/>
    <property type="evidence" value="ECO:0007669"/>
    <property type="project" value="UniProtKB-KW"/>
</dbReference>
<dbReference type="AlphaFoldDB" id="A0A2N6VQG9"/>
<dbReference type="GO" id="GO:0016020">
    <property type="term" value="C:membrane"/>
    <property type="evidence" value="ECO:0007669"/>
    <property type="project" value="UniProtKB-SubCell"/>
</dbReference>
<comment type="subcellular location">
    <subcellularLocation>
        <location evidence="2">Membrane</location>
        <topology evidence="2">Multi-pass membrane protein</topology>
    </subcellularLocation>
</comment>
<keyword evidence="9 12" id="KW-1133">Transmembrane helix</keyword>
<evidence type="ECO:0000256" key="7">
    <source>
        <dbReference type="ARBA" id="ARBA00022801"/>
    </source>
</evidence>
<dbReference type="OrthoDB" id="9781963at2"/>
<dbReference type="GO" id="GO:0008237">
    <property type="term" value="F:metallopeptidase activity"/>
    <property type="evidence" value="ECO:0007669"/>
    <property type="project" value="UniProtKB-KW"/>
</dbReference>
<evidence type="ECO:0000256" key="1">
    <source>
        <dbReference type="ARBA" id="ARBA00001947"/>
    </source>
</evidence>
<keyword evidence="4" id="KW-0645">Protease</keyword>
<evidence type="ECO:0000256" key="12">
    <source>
        <dbReference type="SAM" id="Phobius"/>
    </source>
</evidence>
<evidence type="ECO:0000256" key="8">
    <source>
        <dbReference type="ARBA" id="ARBA00022833"/>
    </source>
</evidence>
<gene>
    <name evidence="14" type="ORF">CJ199_02460</name>
</gene>
<evidence type="ECO:0000256" key="4">
    <source>
        <dbReference type="ARBA" id="ARBA00022670"/>
    </source>
</evidence>
<comment type="caution">
    <text evidence="14">The sequence shown here is derived from an EMBL/GenBank/DDBJ whole genome shotgun (WGS) entry which is preliminary data.</text>
</comment>
<feature type="transmembrane region" description="Helical" evidence="12">
    <location>
        <begin position="12"/>
        <end position="41"/>
    </location>
</feature>
<feature type="transmembrane region" description="Helical" evidence="12">
    <location>
        <begin position="225"/>
        <end position="246"/>
    </location>
</feature>
<protein>
    <submittedName>
        <fullName evidence="14">Peptidase M50</fullName>
    </submittedName>
</protein>
<evidence type="ECO:0000256" key="10">
    <source>
        <dbReference type="ARBA" id="ARBA00023049"/>
    </source>
</evidence>
<feature type="transmembrane region" description="Helical" evidence="12">
    <location>
        <begin position="118"/>
        <end position="137"/>
    </location>
</feature>
<comment type="cofactor">
    <cofactor evidence="1">
        <name>Zn(2+)</name>
        <dbReference type="ChEBI" id="CHEBI:29105"/>
    </cofactor>
</comment>
<evidence type="ECO:0000256" key="5">
    <source>
        <dbReference type="ARBA" id="ARBA00022692"/>
    </source>
</evidence>
<reference evidence="14 15" key="1">
    <citation type="submission" date="2017-09" db="EMBL/GenBank/DDBJ databases">
        <title>Bacterial strain isolated from the female urinary microbiota.</title>
        <authorList>
            <person name="Thomas-White K."/>
            <person name="Kumar N."/>
            <person name="Forster S."/>
            <person name="Putonti C."/>
            <person name="Lawley T."/>
            <person name="Wolfe A.J."/>
        </authorList>
    </citation>
    <scope>NUCLEOTIDE SEQUENCE [LARGE SCALE GENOMIC DNA]</scope>
    <source>
        <strain evidence="14 15">UMB1301</strain>
    </source>
</reference>
<feature type="transmembrane region" description="Helical" evidence="12">
    <location>
        <begin position="149"/>
        <end position="173"/>
    </location>
</feature>
<dbReference type="EMBL" id="PNHK01000001">
    <property type="protein sequence ID" value="PMD06253.1"/>
    <property type="molecule type" value="Genomic_DNA"/>
</dbReference>
<keyword evidence="10" id="KW-0482">Metalloprotease</keyword>
<keyword evidence="6" id="KW-0479">Metal-binding</keyword>
<feature type="domain" description="Peptidase M50" evidence="13">
    <location>
        <begin position="148"/>
        <end position="206"/>
    </location>
</feature>
<evidence type="ECO:0000313" key="15">
    <source>
        <dbReference type="Proteomes" id="UP000235598"/>
    </source>
</evidence>
<name>A0A2N6VQG9_9MICO</name>
<feature type="transmembrane region" description="Helical" evidence="12">
    <location>
        <begin position="194"/>
        <end position="219"/>
    </location>
</feature>
<dbReference type="Proteomes" id="UP000235598">
    <property type="component" value="Unassembled WGS sequence"/>
</dbReference>
<dbReference type="PANTHER" id="PTHR39188:SF3">
    <property type="entry name" value="STAGE IV SPORULATION PROTEIN FB"/>
    <property type="match status" value="1"/>
</dbReference>
<dbReference type="GO" id="GO:0046872">
    <property type="term" value="F:metal ion binding"/>
    <property type="evidence" value="ECO:0007669"/>
    <property type="project" value="UniProtKB-KW"/>
</dbReference>
<accession>A0A2N6VQG9</accession>
<evidence type="ECO:0000256" key="11">
    <source>
        <dbReference type="ARBA" id="ARBA00023136"/>
    </source>
</evidence>
<keyword evidence="8" id="KW-0862">Zinc</keyword>
<comment type="similarity">
    <text evidence="3">Belongs to the peptidase M50B family.</text>
</comment>
<dbReference type="PANTHER" id="PTHR39188">
    <property type="entry name" value="MEMBRANE-ASSOCIATED ZINC METALLOPROTEASE M50B"/>
    <property type="match status" value="1"/>
</dbReference>
<keyword evidence="7" id="KW-0378">Hydrolase</keyword>
<organism evidence="14 15">
    <name type="scientific">Brevibacterium paucivorans</name>
    <dbReference type="NCBI Taxonomy" id="170994"/>
    <lineage>
        <taxon>Bacteria</taxon>
        <taxon>Bacillati</taxon>
        <taxon>Actinomycetota</taxon>
        <taxon>Actinomycetes</taxon>
        <taxon>Micrococcales</taxon>
        <taxon>Brevibacteriaceae</taxon>
        <taxon>Brevibacterium</taxon>
    </lineage>
</organism>
<dbReference type="InterPro" id="IPR008915">
    <property type="entry name" value="Peptidase_M50"/>
</dbReference>
<keyword evidence="11 12" id="KW-0472">Membrane</keyword>
<evidence type="ECO:0000313" key="14">
    <source>
        <dbReference type="EMBL" id="PMD06253.1"/>
    </source>
</evidence>
<feature type="domain" description="Peptidase M50" evidence="13">
    <location>
        <begin position="62"/>
        <end position="139"/>
    </location>
</feature>
<evidence type="ECO:0000256" key="9">
    <source>
        <dbReference type="ARBA" id="ARBA00022989"/>
    </source>
</evidence>
<evidence type="ECO:0000256" key="6">
    <source>
        <dbReference type="ARBA" id="ARBA00022723"/>
    </source>
</evidence>
<dbReference type="CDD" id="cd06164">
    <property type="entry name" value="S2P-M50_SpoIVFB_CBS"/>
    <property type="match status" value="1"/>
</dbReference>
<evidence type="ECO:0000256" key="2">
    <source>
        <dbReference type="ARBA" id="ARBA00004141"/>
    </source>
</evidence>
<evidence type="ECO:0000256" key="3">
    <source>
        <dbReference type="ARBA" id="ARBA00007931"/>
    </source>
</evidence>
<evidence type="ECO:0000259" key="13">
    <source>
        <dbReference type="Pfam" id="PF02163"/>
    </source>
</evidence>
<dbReference type="RefSeq" id="WP_102237902.1">
    <property type="nucleotide sequence ID" value="NZ_PNHK01000001.1"/>
</dbReference>
<dbReference type="Pfam" id="PF02163">
    <property type="entry name" value="Peptidase_M50"/>
    <property type="match status" value="2"/>
</dbReference>
<keyword evidence="5 12" id="KW-0812">Transmembrane</keyword>
<feature type="transmembrane region" description="Helical" evidence="12">
    <location>
        <begin position="53"/>
        <end position="72"/>
    </location>
</feature>
<sequence length="384" mass="41538">MPHAKQQGASNGLIIGRFLGTPIILAWSWFVAAAVITMLFTPWVRHFSPDLGIGAWFVAFTYAVLLFSSVFLHELAHAIAGTLTGQKVAAIELNIWGGFTRFEPRTDDNSSRAATHSFIISIVGPFVNIGLAALGWWGMNSTQQGSVVWLLLLAFTFANAALGVINLLPGIPLDGGWALQALIWRITRSQFTGTIMAALIGRVIAVLFIVGAFVGPLIAGRKPDIVTIIWTSAIAIMLWFSAADAAKHAQRARRMETYDLKKVIQPAIAASWNASIDATLEYADSVAGPSTIVVILNERGLPYGLLDRHAATQAIVTKNASDDLVHSYAHPLGGWIGVPGDITAPHLLESLTHRPKAQFCLVMKDSTLTGVIDLQEFFDELLHV</sequence>
<proteinExistence type="inferred from homology"/>